<dbReference type="RefSeq" id="WP_011836223.1">
    <property type="nucleotide sequence ID" value="NC_009007.1"/>
</dbReference>
<dbReference type="PROSITE" id="PS51352">
    <property type="entry name" value="THIOREDOXIN_2"/>
    <property type="match status" value="1"/>
</dbReference>
<dbReference type="PhylomeDB" id="Q3HKI8"/>
<feature type="transmembrane region" description="Helical" evidence="1">
    <location>
        <begin position="12"/>
        <end position="38"/>
    </location>
</feature>
<evidence type="ECO:0000313" key="3">
    <source>
        <dbReference type="EMBL" id="ABA81756.1"/>
    </source>
</evidence>
<proteinExistence type="predicted"/>
<dbReference type="EnsemblBacteria" id="ABA81756">
    <property type="protein sequence ID" value="ABA81756"/>
    <property type="gene ID" value="RSP_3906"/>
</dbReference>
<dbReference type="Gene3D" id="3.40.30.10">
    <property type="entry name" value="Glutaredoxin"/>
    <property type="match status" value="1"/>
</dbReference>
<evidence type="ECO:0000256" key="1">
    <source>
        <dbReference type="SAM" id="Phobius"/>
    </source>
</evidence>
<organism evidence="3 4">
    <name type="scientific">Cereibacter sphaeroides (strain ATCC 17023 / DSM 158 / JCM 6121 / CCUG 31486 / LMG 2827 / NBRC 12203 / NCIMB 8253 / ATH 2.4.1.)</name>
    <name type="common">Rhodobacter sphaeroides</name>
    <dbReference type="NCBI Taxonomy" id="272943"/>
    <lineage>
        <taxon>Bacteria</taxon>
        <taxon>Pseudomonadati</taxon>
        <taxon>Pseudomonadota</taxon>
        <taxon>Alphaproteobacteria</taxon>
        <taxon>Rhodobacterales</taxon>
        <taxon>Paracoccaceae</taxon>
        <taxon>Cereibacter</taxon>
    </lineage>
</organism>
<keyword evidence="4" id="KW-1185">Reference proteome</keyword>
<keyword evidence="1" id="KW-0472">Membrane</keyword>
<geneLocation type="plasmid" evidence="3 4">
    <name>A</name>
</geneLocation>
<dbReference type="PATRIC" id="fig|272943.9.peg.4331"/>
<gene>
    <name evidence="3" type="ordered locus">RSP_3906</name>
</gene>
<keyword evidence="3" id="KW-0614">Plasmid</keyword>
<evidence type="ECO:0000259" key="2">
    <source>
        <dbReference type="PROSITE" id="PS51352"/>
    </source>
</evidence>
<evidence type="ECO:0000313" key="4">
    <source>
        <dbReference type="Proteomes" id="UP000002703"/>
    </source>
</evidence>
<dbReference type="DNASU" id="4796440"/>
<dbReference type="EMBL" id="DQ232586">
    <property type="protein sequence ID" value="ABA81756.1"/>
    <property type="molecule type" value="Genomic_DNA"/>
</dbReference>
<dbReference type="Pfam" id="PF01323">
    <property type="entry name" value="DSBA"/>
    <property type="match status" value="1"/>
</dbReference>
<dbReference type="SUPFAM" id="SSF52833">
    <property type="entry name" value="Thioredoxin-like"/>
    <property type="match status" value="1"/>
</dbReference>
<feature type="domain" description="Thioredoxin" evidence="2">
    <location>
        <begin position="85"/>
        <end position="267"/>
    </location>
</feature>
<reference evidence="3 4" key="2">
    <citation type="journal article" date="2012" name="J. Bacteriol.">
        <title>Revised Sequence and Annotation of the Rhodobacter sphaeroides 2.4.1 Genome.</title>
        <authorList>
            <person name="Kontur W.S."/>
            <person name="Schackwitz W.S."/>
            <person name="Ivanova N."/>
            <person name="Martin J."/>
            <person name="Labutti K."/>
            <person name="Deshpande S."/>
            <person name="Tice H.N."/>
            <person name="Pennacchio C."/>
            <person name="Sodergren E."/>
            <person name="Weinstock G.M."/>
            <person name="Noguera D.R."/>
            <person name="Donohue T.J."/>
        </authorList>
    </citation>
    <scope>NUCLEOTIDE SEQUENCE [LARGE SCALE GENOMIC DNA]</scope>
    <source>
        <strain evidence="4">ATCC 17023 / DSM 158 / JCM 6121 / CCUG 31486 / LMG 2827 / NBRC 12203 / NCIMB 8253 / ATH 2.4.1.</strain>
    </source>
</reference>
<reference evidence="4" key="1">
    <citation type="submission" date="2005-10" db="EMBL/GenBank/DDBJ databases">
        <title>Finished sequence of plasmid A of Rhodobacter sphaeroides 2.4.1.</title>
        <authorList>
            <person name="Copeland A."/>
            <person name="Lucas S."/>
            <person name="Lapidus A."/>
            <person name="Barry K."/>
            <person name="Detter J.C."/>
            <person name="Glavina T."/>
            <person name="Hammon N."/>
            <person name="Israni S."/>
            <person name="Pitluck S."/>
            <person name="Richardson P."/>
            <person name="Mackenzie C."/>
            <person name="Choudhary M."/>
            <person name="Larimer F."/>
            <person name="Hauser L.J."/>
            <person name="Land M."/>
            <person name="Donohue T.J."/>
            <person name="Kaplan S."/>
        </authorList>
    </citation>
    <scope>NUCLEOTIDE SEQUENCE [LARGE SCALE GENOMIC DNA]</scope>
    <source>
        <strain evidence="4">ATCC 17023 / DSM 158 / JCM 6121 / CCUG 31486 / LMG 2827 / NBRC 12203 / NCIMB 8253 / ATH 2.4.1.</strain>
        <plasmid evidence="4">A</plasmid>
    </source>
</reference>
<name>Q3HKI8_CERS4</name>
<keyword evidence="1" id="KW-1133">Transmembrane helix</keyword>
<dbReference type="InterPro" id="IPR001853">
    <property type="entry name" value="DSBA-like_thioredoxin_dom"/>
</dbReference>
<dbReference type="InterPro" id="IPR013766">
    <property type="entry name" value="Thioredoxin_domain"/>
</dbReference>
<dbReference type="PROSITE" id="PS51318">
    <property type="entry name" value="TAT"/>
    <property type="match status" value="1"/>
</dbReference>
<keyword evidence="1" id="KW-0812">Transmembrane</keyword>
<dbReference type="Proteomes" id="UP000002703">
    <property type="component" value="Plasmid A"/>
</dbReference>
<accession>Q3HKI8</accession>
<dbReference type="AlphaFoldDB" id="Q3HKI8"/>
<dbReference type="OrthoDB" id="9780147at2"/>
<sequence>MSCDDKVQRRGVLTRASIAGALAGVLVMAAGSVVMPLLAAAGQGAKQSEPGPEFADQVRSVLLSNPEVVLEVFALLERQEKEKQTAGARAAVEAEAAALFQGADARKGNASAPVVAVEFFDYQCGYCKGALPELAAALSGRNDVAVVMKEFPILGSTSEAAARLALAVRAEHGDEAYLGFHNALLSHKGGLNEAALSILAGAAGYDYPALVARGRQDDITSIIDGNRRLAQALSISGTPAFVFRDGEVVPGMMAADRLTAAFDRLSASTAAAQ</sequence>
<dbReference type="InterPro" id="IPR006311">
    <property type="entry name" value="TAT_signal"/>
</dbReference>
<dbReference type="GO" id="GO:0016491">
    <property type="term" value="F:oxidoreductase activity"/>
    <property type="evidence" value="ECO:0007669"/>
    <property type="project" value="InterPro"/>
</dbReference>
<dbReference type="KEGG" id="rsp:RSP_3906"/>
<protein>
    <submittedName>
        <fullName evidence="3">DSBA oxidoreductase</fullName>
    </submittedName>
</protein>
<dbReference type="InterPro" id="IPR036249">
    <property type="entry name" value="Thioredoxin-like_sf"/>
</dbReference>
<dbReference type="CDD" id="cd03023">
    <property type="entry name" value="DsbA_Com1_like"/>
    <property type="match status" value="1"/>
</dbReference>
<dbReference type="GeneID" id="4796440"/>